<dbReference type="InterPro" id="IPR013123">
    <property type="entry name" value="SpoU_subst-bd"/>
</dbReference>
<dbReference type="Gene3D" id="3.30.1330.30">
    <property type="match status" value="1"/>
</dbReference>
<dbReference type="AlphaFoldDB" id="A0A1G6XSP0"/>
<dbReference type="PANTHER" id="PTHR46429:SF1">
    <property type="entry name" value="23S RRNA (GUANOSINE-2'-O-)-METHYLTRANSFERASE RLMB"/>
    <property type="match status" value="1"/>
</dbReference>
<accession>A0A1G6XSP0</accession>
<evidence type="ECO:0000259" key="4">
    <source>
        <dbReference type="SMART" id="SM00967"/>
    </source>
</evidence>
<dbReference type="SUPFAM" id="SSF55315">
    <property type="entry name" value="L30e-like"/>
    <property type="match status" value="1"/>
</dbReference>
<dbReference type="STRING" id="69960.SAMN05421720_101599"/>
<dbReference type="Proteomes" id="UP000199412">
    <property type="component" value="Unassembled WGS sequence"/>
</dbReference>
<dbReference type="Gene3D" id="3.40.1280.10">
    <property type="match status" value="1"/>
</dbReference>
<dbReference type="EMBL" id="FNAP01000001">
    <property type="protein sequence ID" value="SDD80733.1"/>
    <property type="molecule type" value="Genomic_DNA"/>
</dbReference>
<keyword evidence="1 5" id="KW-0489">Methyltransferase</keyword>
<dbReference type="OrthoDB" id="9785673at2"/>
<dbReference type="InterPro" id="IPR029064">
    <property type="entry name" value="Ribosomal_eL30-like_sf"/>
</dbReference>
<evidence type="ECO:0000256" key="3">
    <source>
        <dbReference type="SAM" id="MobiDB-lite"/>
    </source>
</evidence>
<keyword evidence="6" id="KW-1185">Reference proteome</keyword>
<evidence type="ECO:0000256" key="1">
    <source>
        <dbReference type="ARBA" id="ARBA00022603"/>
    </source>
</evidence>
<reference evidence="5 6" key="1">
    <citation type="submission" date="2016-10" db="EMBL/GenBank/DDBJ databases">
        <authorList>
            <person name="de Groot N.N."/>
        </authorList>
    </citation>
    <scope>NUCLEOTIDE SEQUENCE [LARGE SCALE GENOMIC DNA]</scope>
    <source>
        <strain evidence="5 6">ATCC 700224</strain>
    </source>
</reference>
<evidence type="ECO:0000313" key="6">
    <source>
        <dbReference type="Proteomes" id="UP000199412"/>
    </source>
</evidence>
<dbReference type="GO" id="GO:0008173">
    <property type="term" value="F:RNA methyltransferase activity"/>
    <property type="evidence" value="ECO:0007669"/>
    <property type="project" value="InterPro"/>
</dbReference>
<feature type="region of interest" description="Disordered" evidence="3">
    <location>
        <begin position="1"/>
        <end position="27"/>
    </location>
</feature>
<dbReference type="Pfam" id="PF00588">
    <property type="entry name" value="SpoU_methylase"/>
    <property type="match status" value="1"/>
</dbReference>
<protein>
    <submittedName>
        <fullName evidence="5">23S rRNA (Guanosine2251-2'-O)-methyltransferase</fullName>
    </submittedName>
</protein>
<keyword evidence="2 5" id="KW-0808">Transferase</keyword>
<dbReference type="SMART" id="SM00967">
    <property type="entry name" value="SpoU_sub_bind"/>
    <property type="match status" value="1"/>
</dbReference>
<proteinExistence type="predicted"/>
<dbReference type="GO" id="GO:0003723">
    <property type="term" value="F:RNA binding"/>
    <property type="evidence" value="ECO:0007669"/>
    <property type="project" value="InterPro"/>
</dbReference>
<evidence type="ECO:0000256" key="2">
    <source>
        <dbReference type="ARBA" id="ARBA00022679"/>
    </source>
</evidence>
<dbReference type="RefSeq" id="WP_092781770.1">
    <property type="nucleotide sequence ID" value="NZ_FNAP01000001.1"/>
</dbReference>
<sequence length="282" mass="29336">MPRSPRAGRGHVSPSSRPRERAAGPRSDGALRLYGHHAVVAALANRNRPVRRLLTTGDATDALTRAAEARGLTVDRVQRQELDALLPPGAVHQGIVLEAAPLPAHGLEDLTATAAPDDAAVVVVLDQVSDPHNVGAILRSAAAFGALGVITQDRHAPAETGALAKAASGALERVPLIRVPNLSRALKDLRDFGFWSVGLDADAPVTLGGAALSGPLALVLGAEGAGLRRLTREHCDHLARLPMMPGAVESLNVSNACAVALYELRRESLEAFSSTERPTGSG</sequence>
<dbReference type="InterPro" id="IPR029028">
    <property type="entry name" value="Alpha/beta_knot_MTases"/>
</dbReference>
<dbReference type="GO" id="GO:0006396">
    <property type="term" value="P:RNA processing"/>
    <property type="evidence" value="ECO:0007669"/>
    <property type="project" value="InterPro"/>
</dbReference>
<dbReference type="InterPro" id="IPR029026">
    <property type="entry name" value="tRNA_m1G_MTases_N"/>
</dbReference>
<name>A0A1G6XSP0_9PROT</name>
<dbReference type="PANTHER" id="PTHR46429">
    <property type="entry name" value="23S RRNA (GUANOSINE-2'-O-)-METHYLTRANSFERASE RLMB"/>
    <property type="match status" value="1"/>
</dbReference>
<dbReference type="NCBIfam" id="TIGR00186">
    <property type="entry name" value="rRNA_methyl_3"/>
    <property type="match status" value="1"/>
</dbReference>
<dbReference type="GO" id="GO:0005829">
    <property type="term" value="C:cytosol"/>
    <property type="evidence" value="ECO:0007669"/>
    <property type="project" value="TreeGrafter"/>
</dbReference>
<dbReference type="GO" id="GO:0032259">
    <property type="term" value="P:methylation"/>
    <property type="evidence" value="ECO:0007669"/>
    <property type="project" value="UniProtKB-KW"/>
</dbReference>
<dbReference type="InterPro" id="IPR004441">
    <property type="entry name" value="rRNA_MeTrfase_TrmH"/>
</dbReference>
<gene>
    <name evidence="5" type="ORF">SAMN05421720_101599</name>
</gene>
<organism evidence="5 6">
    <name type="scientific">Rhodospira trueperi</name>
    <dbReference type="NCBI Taxonomy" id="69960"/>
    <lineage>
        <taxon>Bacteria</taxon>
        <taxon>Pseudomonadati</taxon>
        <taxon>Pseudomonadota</taxon>
        <taxon>Alphaproteobacteria</taxon>
        <taxon>Rhodospirillales</taxon>
        <taxon>Rhodospirillaceae</taxon>
        <taxon>Rhodospira</taxon>
    </lineage>
</organism>
<evidence type="ECO:0000313" key="5">
    <source>
        <dbReference type="EMBL" id="SDD80733.1"/>
    </source>
</evidence>
<dbReference type="SUPFAM" id="SSF75217">
    <property type="entry name" value="alpha/beta knot"/>
    <property type="match status" value="1"/>
</dbReference>
<dbReference type="Pfam" id="PF08032">
    <property type="entry name" value="SpoU_sub_bind"/>
    <property type="match status" value="1"/>
</dbReference>
<feature type="domain" description="RNA 2-O ribose methyltransferase substrate binding" evidence="4">
    <location>
        <begin position="32"/>
        <end position="105"/>
    </location>
</feature>
<dbReference type="CDD" id="cd18103">
    <property type="entry name" value="SpoU-like_RlmB"/>
    <property type="match status" value="1"/>
</dbReference>
<dbReference type="InterPro" id="IPR001537">
    <property type="entry name" value="SpoU_MeTrfase"/>
</dbReference>